<dbReference type="EMBL" id="BK032761">
    <property type="protein sequence ID" value="DAF59036.1"/>
    <property type="molecule type" value="Genomic_DNA"/>
</dbReference>
<proteinExistence type="predicted"/>
<reference evidence="1" key="1">
    <citation type="journal article" date="2021" name="Proc. Natl. Acad. Sci. U.S.A.">
        <title>A Catalog of Tens of Thousands of Viruses from Human Metagenomes Reveals Hidden Associations with Chronic Diseases.</title>
        <authorList>
            <person name="Tisza M.J."/>
            <person name="Buck C.B."/>
        </authorList>
    </citation>
    <scope>NUCLEOTIDE SEQUENCE</scope>
    <source>
        <strain evidence="1">Cta6i12</strain>
    </source>
</reference>
<evidence type="ECO:0000313" key="1">
    <source>
        <dbReference type="EMBL" id="DAF59036.1"/>
    </source>
</evidence>
<sequence>MKAVRRFNHSPSFRLTYFRKPNMRNDNKRL</sequence>
<protein>
    <submittedName>
        <fullName evidence="1">Uncharacterized protein</fullName>
    </submittedName>
</protein>
<name>A0A8S5T6Q7_9CAUD</name>
<organism evidence="1">
    <name type="scientific">Myoviridae sp. cta6i12</name>
    <dbReference type="NCBI Taxonomy" id="2827695"/>
    <lineage>
        <taxon>Viruses</taxon>
        <taxon>Duplodnaviria</taxon>
        <taxon>Heunggongvirae</taxon>
        <taxon>Uroviricota</taxon>
        <taxon>Caudoviricetes</taxon>
    </lineage>
</organism>
<accession>A0A8S5T6Q7</accession>